<dbReference type="EMBL" id="GBRH01211841">
    <property type="protein sequence ID" value="JAD86054.1"/>
    <property type="molecule type" value="Transcribed_RNA"/>
</dbReference>
<organism evidence="1">
    <name type="scientific">Arundo donax</name>
    <name type="common">Giant reed</name>
    <name type="synonym">Donax arundinaceus</name>
    <dbReference type="NCBI Taxonomy" id="35708"/>
    <lineage>
        <taxon>Eukaryota</taxon>
        <taxon>Viridiplantae</taxon>
        <taxon>Streptophyta</taxon>
        <taxon>Embryophyta</taxon>
        <taxon>Tracheophyta</taxon>
        <taxon>Spermatophyta</taxon>
        <taxon>Magnoliopsida</taxon>
        <taxon>Liliopsida</taxon>
        <taxon>Poales</taxon>
        <taxon>Poaceae</taxon>
        <taxon>PACMAD clade</taxon>
        <taxon>Arundinoideae</taxon>
        <taxon>Arundineae</taxon>
        <taxon>Arundo</taxon>
    </lineage>
</organism>
<reference evidence="1" key="1">
    <citation type="submission" date="2014-09" db="EMBL/GenBank/DDBJ databases">
        <authorList>
            <person name="Magalhaes I.L.F."/>
            <person name="Oliveira U."/>
            <person name="Santos F.R."/>
            <person name="Vidigal T.H.D.A."/>
            <person name="Brescovit A.D."/>
            <person name="Santos A.J."/>
        </authorList>
    </citation>
    <scope>NUCLEOTIDE SEQUENCE</scope>
    <source>
        <tissue evidence="1">Shoot tissue taken approximately 20 cm above the soil surface</tissue>
    </source>
</reference>
<evidence type="ECO:0000313" key="1">
    <source>
        <dbReference type="EMBL" id="JAD86054.1"/>
    </source>
</evidence>
<dbReference type="AlphaFoldDB" id="A0A0A9DBU0"/>
<proteinExistence type="predicted"/>
<name>A0A0A9DBU0_ARUDO</name>
<protein>
    <submittedName>
        <fullName evidence="1">Uncharacterized protein</fullName>
    </submittedName>
</protein>
<reference evidence="1" key="2">
    <citation type="journal article" date="2015" name="Data Brief">
        <title>Shoot transcriptome of the giant reed, Arundo donax.</title>
        <authorList>
            <person name="Barrero R.A."/>
            <person name="Guerrero F.D."/>
            <person name="Moolhuijzen P."/>
            <person name="Goolsby J.A."/>
            <person name="Tidwell J."/>
            <person name="Bellgard S.E."/>
            <person name="Bellgard M.I."/>
        </authorList>
    </citation>
    <scope>NUCLEOTIDE SEQUENCE</scope>
    <source>
        <tissue evidence="1">Shoot tissue taken approximately 20 cm above the soil surface</tissue>
    </source>
</reference>
<sequence length="33" mass="3850">MQGVTSCTAFVWQYETYLTLPLNYSMKCQDNTI</sequence>
<accession>A0A0A9DBU0</accession>